<evidence type="ECO:0000313" key="3">
    <source>
        <dbReference type="Proteomes" id="UP000030403"/>
    </source>
</evidence>
<protein>
    <recommendedName>
        <fullName evidence="4">DUF4878 domain-containing protein</fullName>
    </recommendedName>
</protein>
<dbReference type="AlphaFoldDB" id="A0A0A5FTW8"/>
<name>A0A0A5FTW8_9BACI</name>
<dbReference type="STRING" id="1385511.GCA_000425225_04242"/>
<feature type="signal peptide" evidence="1">
    <location>
        <begin position="1"/>
        <end position="22"/>
    </location>
</feature>
<evidence type="ECO:0000256" key="1">
    <source>
        <dbReference type="SAM" id="SignalP"/>
    </source>
</evidence>
<proteinExistence type="predicted"/>
<keyword evidence="1" id="KW-0732">Signal</keyword>
<feature type="chain" id="PRO_5038923944" description="DUF4878 domain-containing protein" evidence="1">
    <location>
        <begin position="23"/>
        <end position="176"/>
    </location>
</feature>
<dbReference type="RefSeq" id="WP_027447696.1">
    <property type="nucleotide sequence ID" value="NZ_AULJ01000084.1"/>
</dbReference>
<sequence>MNSKPIKMLLVLLILFTISCSGETSEKVVSNYYNMIKQEKYIKATSYMTFEEYEEVYITKEDYISDLEKEAKNGFELIDFDILTKKDNDGLHFERVDGEYKKIEPEKRINIFVIAKEQRELEGTKNQLYELELIQRGGKWKIAGVSKQILGAIPFELRNIFNNPQDVENYEFESKT</sequence>
<dbReference type="EMBL" id="AVPF01000116">
    <property type="protein sequence ID" value="KGX83359.1"/>
    <property type="molecule type" value="Genomic_DNA"/>
</dbReference>
<dbReference type="Proteomes" id="UP000030403">
    <property type="component" value="Unassembled WGS sequence"/>
</dbReference>
<accession>A0A0A5FTW8</accession>
<evidence type="ECO:0000313" key="2">
    <source>
        <dbReference type="EMBL" id="KGX83359.1"/>
    </source>
</evidence>
<evidence type="ECO:0008006" key="4">
    <source>
        <dbReference type="Google" id="ProtNLM"/>
    </source>
</evidence>
<dbReference type="PROSITE" id="PS51257">
    <property type="entry name" value="PROKAR_LIPOPROTEIN"/>
    <property type="match status" value="1"/>
</dbReference>
<comment type="caution">
    <text evidence="2">The sequence shown here is derived from an EMBL/GenBank/DDBJ whole genome shotgun (WGS) entry which is preliminary data.</text>
</comment>
<keyword evidence="3" id="KW-1185">Reference proteome</keyword>
<gene>
    <name evidence="2" type="ORF">N783_04335</name>
</gene>
<reference evidence="2 3" key="1">
    <citation type="submission" date="2013-08" db="EMBL/GenBank/DDBJ databases">
        <authorList>
            <person name="Huang J."/>
            <person name="Wang G."/>
        </authorList>
    </citation>
    <scope>NUCLEOTIDE SEQUENCE [LARGE SCALE GENOMIC DNA]</scope>
    <source>
        <strain evidence="2 3">BH030004</strain>
    </source>
</reference>
<organism evidence="2 3">
    <name type="scientific">Pontibacillus marinus BH030004 = DSM 16465</name>
    <dbReference type="NCBI Taxonomy" id="1385511"/>
    <lineage>
        <taxon>Bacteria</taxon>
        <taxon>Bacillati</taxon>
        <taxon>Bacillota</taxon>
        <taxon>Bacilli</taxon>
        <taxon>Bacillales</taxon>
        <taxon>Bacillaceae</taxon>
        <taxon>Pontibacillus</taxon>
    </lineage>
</organism>